<feature type="compositionally biased region" description="Polar residues" evidence="1">
    <location>
        <begin position="184"/>
        <end position="195"/>
    </location>
</feature>
<dbReference type="RefSeq" id="WP_364596799.1">
    <property type="nucleotide sequence ID" value="NZ_JBFAQK010000031.1"/>
</dbReference>
<accession>A0ABV3HXS6</accession>
<dbReference type="Proteomes" id="UP001552521">
    <property type="component" value="Unassembled WGS sequence"/>
</dbReference>
<sequence length="195" mass="20514">MKDVNRMALAAAVAGGYVLGRTKKGRMAFAVGTYLAGRRAGLDPQKLMAQGMKTLKDAPQLAGLGDQVRGELMEAGRQALAATADRKMAGLADALHERTLRLEGRDEEDGADREAEAEDRAEEPEEEQEGARRERRSRGASAGKAAQKASAMTAPAKKAAAKKAPAKKAATTGKAAARRAPSGTDATSRSGTRRR</sequence>
<evidence type="ECO:0000313" key="2">
    <source>
        <dbReference type="EMBL" id="MEV4683386.1"/>
    </source>
</evidence>
<feature type="compositionally biased region" description="Acidic residues" evidence="1">
    <location>
        <begin position="105"/>
        <end position="128"/>
    </location>
</feature>
<feature type="region of interest" description="Disordered" evidence="1">
    <location>
        <begin position="96"/>
        <end position="195"/>
    </location>
</feature>
<protein>
    <recommendedName>
        <fullName evidence="4">Histone protein</fullName>
    </recommendedName>
</protein>
<evidence type="ECO:0000256" key="1">
    <source>
        <dbReference type="SAM" id="MobiDB-lite"/>
    </source>
</evidence>
<proteinExistence type="predicted"/>
<reference evidence="2 3" key="1">
    <citation type="submission" date="2024-06" db="EMBL/GenBank/DDBJ databases">
        <title>The Natural Products Discovery Center: Release of the First 8490 Sequenced Strains for Exploring Actinobacteria Biosynthetic Diversity.</title>
        <authorList>
            <person name="Kalkreuter E."/>
            <person name="Kautsar S.A."/>
            <person name="Yang D."/>
            <person name="Bader C.D."/>
            <person name="Teijaro C.N."/>
            <person name="Fluegel L."/>
            <person name="Davis C.M."/>
            <person name="Simpson J.R."/>
            <person name="Lauterbach L."/>
            <person name="Steele A.D."/>
            <person name="Gui C."/>
            <person name="Meng S."/>
            <person name="Li G."/>
            <person name="Viehrig K."/>
            <person name="Ye F."/>
            <person name="Su P."/>
            <person name="Kiefer A.F."/>
            <person name="Nichols A."/>
            <person name="Cepeda A.J."/>
            <person name="Yan W."/>
            <person name="Fan B."/>
            <person name="Jiang Y."/>
            <person name="Adhikari A."/>
            <person name="Zheng C.-J."/>
            <person name="Schuster L."/>
            <person name="Cowan T.M."/>
            <person name="Smanski M.J."/>
            <person name="Chevrette M.G."/>
            <person name="De Carvalho L.P.S."/>
            <person name="Shen B."/>
        </authorList>
    </citation>
    <scope>NUCLEOTIDE SEQUENCE [LARGE SCALE GENOMIC DNA]</scope>
    <source>
        <strain evidence="2 3">NPDC049344</strain>
    </source>
</reference>
<evidence type="ECO:0000313" key="3">
    <source>
        <dbReference type="Proteomes" id="UP001552521"/>
    </source>
</evidence>
<keyword evidence="3" id="KW-1185">Reference proteome</keyword>
<feature type="compositionally biased region" description="Low complexity" evidence="1">
    <location>
        <begin position="167"/>
        <end position="181"/>
    </location>
</feature>
<gene>
    <name evidence="2" type="ORF">AB0K36_21675</name>
</gene>
<comment type="caution">
    <text evidence="2">The sequence shown here is derived from an EMBL/GenBank/DDBJ whole genome shotgun (WGS) entry which is preliminary data.</text>
</comment>
<name>A0ABV3HXS6_9ACTN</name>
<organism evidence="2 3">
    <name type="scientific">Streptomyces kurssanovii</name>
    <dbReference type="NCBI Taxonomy" id="67312"/>
    <lineage>
        <taxon>Bacteria</taxon>
        <taxon>Bacillati</taxon>
        <taxon>Actinomycetota</taxon>
        <taxon>Actinomycetes</taxon>
        <taxon>Kitasatosporales</taxon>
        <taxon>Streptomycetaceae</taxon>
        <taxon>Streptomyces</taxon>
    </lineage>
</organism>
<evidence type="ECO:0008006" key="4">
    <source>
        <dbReference type="Google" id="ProtNLM"/>
    </source>
</evidence>
<feature type="compositionally biased region" description="Low complexity" evidence="1">
    <location>
        <begin position="139"/>
        <end position="158"/>
    </location>
</feature>
<dbReference type="EMBL" id="JBFAQK010000031">
    <property type="protein sequence ID" value="MEV4683386.1"/>
    <property type="molecule type" value="Genomic_DNA"/>
</dbReference>